<sequence length="157" mass="18105">MIGSTADDEGEVVPGNVSEYGFVNGEDELVSFAELPVQWDKGEIPDEKQKQIFLLGTTDRGFRRIFKQVKAWKFDLSGEDPVVLVLSKENNWIKLLKPRKAFEDTIRTILITVQYLHFVKWNPETSRETMRDHLSVVFRFGYKSYGIISLPLLLPQL</sequence>
<dbReference type="GO" id="GO:0005634">
    <property type="term" value="C:nucleus"/>
    <property type="evidence" value="ECO:0007669"/>
    <property type="project" value="UniProtKB-SubCell"/>
</dbReference>
<dbReference type="AlphaFoldDB" id="A0ABD1UFJ4"/>
<name>A0ABD1UFJ4_9LAMI</name>
<keyword evidence="5" id="KW-1185">Reference proteome</keyword>
<dbReference type="InterPro" id="IPR022702">
    <property type="entry name" value="Cytosine_MeTrfase1_RFD"/>
</dbReference>
<evidence type="ECO:0000313" key="5">
    <source>
        <dbReference type="Proteomes" id="UP001604336"/>
    </source>
</evidence>
<reference evidence="5" key="1">
    <citation type="submission" date="2024-07" db="EMBL/GenBank/DDBJ databases">
        <title>Two chromosome-level genome assemblies of Korean endemic species Abeliophyllum distichum and Forsythia ovata (Oleaceae).</title>
        <authorList>
            <person name="Jang H."/>
        </authorList>
    </citation>
    <scope>NUCLEOTIDE SEQUENCE [LARGE SCALE GENOMIC DNA]</scope>
</reference>
<dbReference type="EMBL" id="JBFOLK010000003">
    <property type="protein sequence ID" value="KAL2523746.1"/>
    <property type="molecule type" value="Genomic_DNA"/>
</dbReference>
<dbReference type="PANTHER" id="PTHR46235:SF3">
    <property type="entry name" value="PHD FINGER-CONTAINING PROTEIN DDB_G0268158"/>
    <property type="match status" value="1"/>
</dbReference>
<comment type="caution">
    <text evidence="4">The sequence shown here is derived from an EMBL/GenBank/DDBJ whole genome shotgun (WGS) entry which is preliminary data.</text>
</comment>
<gene>
    <name evidence="4" type="ORF">Adt_08800</name>
</gene>
<dbReference type="Proteomes" id="UP001604336">
    <property type="component" value="Unassembled WGS sequence"/>
</dbReference>
<evidence type="ECO:0000313" key="4">
    <source>
        <dbReference type="EMBL" id="KAL2523746.1"/>
    </source>
</evidence>
<dbReference type="Pfam" id="PF12047">
    <property type="entry name" value="DNMT1-RFD"/>
    <property type="match status" value="1"/>
</dbReference>
<evidence type="ECO:0000259" key="3">
    <source>
        <dbReference type="Pfam" id="PF12047"/>
    </source>
</evidence>
<keyword evidence="2" id="KW-0539">Nucleus</keyword>
<evidence type="ECO:0000256" key="2">
    <source>
        <dbReference type="ARBA" id="ARBA00023242"/>
    </source>
</evidence>
<organism evidence="4 5">
    <name type="scientific">Abeliophyllum distichum</name>
    <dbReference type="NCBI Taxonomy" id="126358"/>
    <lineage>
        <taxon>Eukaryota</taxon>
        <taxon>Viridiplantae</taxon>
        <taxon>Streptophyta</taxon>
        <taxon>Embryophyta</taxon>
        <taxon>Tracheophyta</taxon>
        <taxon>Spermatophyta</taxon>
        <taxon>Magnoliopsida</taxon>
        <taxon>eudicotyledons</taxon>
        <taxon>Gunneridae</taxon>
        <taxon>Pentapetalae</taxon>
        <taxon>asterids</taxon>
        <taxon>lamiids</taxon>
        <taxon>Lamiales</taxon>
        <taxon>Oleaceae</taxon>
        <taxon>Forsythieae</taxon>
        <taxon>Abeliophyllum</taxon>
    </lineage>
</organism>
<feature type="domain" description="RFTS" evidence="3">
    <location>
        <begin position="56"/>
        <end position="139"/>
    </location>
</feature>
<evidence type="ECO:0000256" key="1">
    <source>
        <dbReference type="ARBA" id="ARBA00004123"/>
    </source>
</evidence>
<proteinExistence type="predicted"/>
<dbReference type="PANTHER" id="PTHR46235">
    <property type="entry name" value="PHD FINGER-CONTAINING PROTEIN DDB_G0268158"/>
    <property type="match status" value="1"/>
</dbReference>
<protein>
    <submittedName>
        <fullName evidence="4">Protein ENHANCED DOWNY MILDEW 2</fullName>
    </submittedName>
</protein>
<comment type="subcellular location">
    <subcellularLocation>
        <location evidence="1">Nucleus</location>
    </subcellularLocation>
</comment>
<accession>A0ABD1UFJ4</accession>